<dbReference type="InterPro" id="IPR046217">
    <property type="entry name" value="DUF6250"/>
</dbReference>
<dbReference type="RefSeq" id="WP_057023581.1">
    <property type="nucleotide sequence ID" value="NZ_CBCSGQ010000015.1"/>
</dbReference>
<evidence type="ECO:0000313" key="3">
    <source>
        <dbReference type="Proteomes" id="UP000306562"/>
    </source>
</evidence>
<evidence type="ECO:0000313" key="2">
    <source>
        <dbReference type="EMBL" id="VTR02270.1"/>
    </source>
</evidence>
<evidence type="ECO:0000259" key="1">
    <source>
        <dbReference type="Pfam" id="PF19763"/>
    </source>
</evidence>
<accession>A0AAX3I9H3</accession>
<gene>
    <name evidence="2" type="ORF">NCTC10696_03811</name>
</gene>
<organism evidence="2 3">
    <name type="scientific">Pseudomonas synxantha</name>
    <dbReference type="NCBI Taxonomy" id="47883"/>
    <lineage>
        <taxon>Bacteria</taxon>
        <taxon>Pseudomonadati</taxon>
        <taxon>Pseudomonadota</taxon>
        <taxon>Gammaproteobacteria</taxon>
        <taxon>Pseudomonadales</taxon>
        <taxon>Pseudomonadaceae</taxon>
        <taxon>Pseudomonas</taxon>
    </lineage>
</organism>
<sequence>MPHPSLLSATAVEFQPSGIRDDFPALDPQRWRIETEQPNDSRVFVESSRLIMDTRAGMTVWLQQRLAGAYRIEFLRQVLVAGQANDRLSDMNIFWAAHDPGEPGLHSRDGVLESYDSMAAYYVGMGGNTNTTTRFRYYDGSGNRLLLGERLDAAHLLEVGRIYRIRIDVSSKSTAYWVDGEPVFEQRLDGPPAPGYFGFRSVWSRQAISRFSVQAL</sequence>
<dbReference type="Gene3D" id="2.60.120.200">
    <property type="match status" value="1"/>
</dbReference>
<proteinExistence type="predicted"/>
<dbReference type="Proteomes" id="UP000306562">
    <property type="component" value="Chromosome"/>
</dbReference>
<reference evidence="2 3" key="1">
    <citation type="submission" date="2019-05" db="EMBL/GenBank/DDBJ databases">
        <authorList>
            <consortium name="Pathogen Informatics"/>
        </authorList>
    </citation>
    <scope>NUCLEOTIDE SEQUENCE [LARGE SCALE GENOMIC DNA]</scope>
    <source>
        <strain evidence="2 3">NCTC10696</strain>
    </source>
</reference>
<dbReference type="EMBL" id="LR590482">
    <property type="protein sequence ID" value="VTR02270.1"/>
    <property type="molecule type" value="Genomic_DNA"/>
</dbReference>
<protein>
    <recommendedName>
        <fullName evidence="1">DUF6250 domain-containing protein</fullName>
    </recommendedName>
</protein>
<dbReference type="AlphaFoldDB" id="A0AAX3I9H3"/>
<feature type="domain" description="DUF6250" evidence="1">
    <location>
        <begin position="53"/>
        <end position="211"/>
    </location>
</feature>
<name>A0AAX3I9H3_9PSED</name>
<dbReference type="Pfam" id="PF19763">
    <property type="entry name" value="DUF6250"/>
    <property type="match status" value="1"/>
</dbReference>